<evidence type="ECO:0000313" key="5">
    <source>
        <dbReference type="Proteomes" id="UP000054632"/>
    </source>
</evidence>
<sequence length="128" mass="13719">MQRSVETTRIICPKHVAMFRRAGGCSMQRIQVQIDEELMKLVRSNPSFTCLCRLLMRSLLGGCVDGRLKIRFNRLEFFNDQSVARSKRIAATTSGGGGVGVDGGGSSSSSSSSSSSDGGSKNKQPLAD</sequence>
<evidence type="ECO:0000256" key="1">
    <source>
        <dbReference type="SAM" id="MobiDB-lite"/>
    </source>
</evidence>
<evidence type="ECO:0000313" key="3">
    <source>
        <dbReference type="EMBL" id="KRZ20054.1"/>
    </source>
</evidence>
<evidence type="ECO:0000313" key="2">
    <source>
        <dbReference type="EMBL" id="KRY66129.1"/>
    </source>
</evidence>
<dbReference type="EMBL" id="JYDR01000181">
    <property type="protein sequence ID" value="KRY66129.1"/>
    <property type="molecule type" value="Genomic_DNA"/>
</dbReference>
<dbReference type="EMBL" id="JYDS01000254">
    <property type="protein sequence ID" value="KRZ20054.1"/>
    <property type="molecule type" value="Genomic_DNA"/>
</dbReference>
<comment type="caution">
    <text evidence="2">The sequence shown here is derived from an EMBL/GenBank/DDBJ whole genome shotgun (WGS) entry which is preliminary data.</text>
</comment>
<organism evidence="2 5">
    <name type="scientific">Trichinella pseudospiralis</name>
    <name type="common">Parasitic roundworm</name>
    <dbReference type="NCBI Taxonomy" id="6337"/>
    <lineage>
        <taxon>Eukaryota</taxon>
        <taxon>Metazoa</taxon>
        <taxon>Ecdysozoa</taxon>
        <taxon>Nematoda</taxon>
        <taxon>Enoplea</taxon>
        <taxon>Dorylaimia</taxon>
        <taxon>Trichinellida</taxon>
        <taxon>Trichinellidae</taxon>
        <taxon>Trichinella</taxon>
    </lineage>
</organism>
<dbReference type="AlphaFoldDB" id="A0A0V1DXV0"/>
<dbReference type="Proteomes" id="UP000054632">
    <property type="component" value="Unassembled WGS sequence"/>
</dbReference>
<gene>
    <name evidence="2" type="ORF">T4A_11224</name>
    <name evidence="3" type="ORF">T4B_11019</name>
    <name evidence="4" type="ORF">T4C_3112</name>
</gene>
<dbReference type="Proteomes" id="UP000054826">
    <property type="component" value="Unassembled WGS sequence"/>
</dbReference>
<reference evidence="5 6" key="1">
    <citation type="submission" date="2015-01" db="EMBL/GenBank/DDBJ databases">
        <title>Evolution of Trichinella species and genotypes.</title>
        <authorList>
            <person name="Korhonen P.K."/>
            <person name="Edoardo P."/>
            <person name="Giuseppe L.R."/>
            <person name="Gasser R.B."/>
        </authorList>
    </citation>
    <scope>NUCLEOTIDE SEQUENCE [LARGE SCALE GENOMIC DNA]</scope>
    <source>
        <strain evidence="2">ISS13</strain>
        <strain evidence="4">ISS176</strain>
        <strain evidence="3">ISS588</strain>
    </source>
</reference>
<dbReference type="EMBL" id="JYDV01000181">
    <property type="protein sequence ID" value="KRZ26445.1"/>
    <property type="molecule type" value="Genomic_DNA"/>
</dbReference>
<protein>
    <submittedName>
        <fullName evidence="2">Uncharacterized protein</fullName>
    </submittedName>
</protein>
<feature type="compositionally biased region" description="Gly residues" evidence="1">
    <location>
        <begin position="94"/>
        <end position="106"/>
    </location>
</feature>
<keyword evidence="6" id="KW-1185">Reference proteome</keyword>
<proteinExistence type="predicted"/>
<dbReference type="Proteomes" id="UP000054805">
    <property type="component" value="Unassembled WGS sequence"/>
</dbReference>
<accession>A0A0V1DXV0</accession>
<evidence type="ECO:0000313" key="4">
    <source>
        <dbReference type="EMBL" id="KRZ26445.1"/>
    </source>
</evidence>
<feature type="compositionally biased region" description="Low complexity" evidence="1">
    <location>
        <begin position="107"/>
        <end position="119"/>
    </location>
</feature>
<name>A0A0V1DXV0_TRIPS</name>
<evidence type="ECO:0000313" key="6">
    <source>
        <dbReference type="Proteomes" id="UP000054805"/>
    </source>
</evidence>
<feature type="region of interest" description="Disordered" evidence="1">
    <location>
        <begin position="89"/>
        <end position="128"/>
    </location>
</feature>